<evidence type="ECO:0000256" key="4">
    <source>
        <dbReference type="ARBA" id="ARBA00022544"/>
    </source>
</evidence>
<feature type="transmembrane region" description="Helical" evidence="8">
    <location>
        <begin position="40"/>
        <end position="61"/>
    </location>
</feature>
<evidence type="ECO:0000256" key="5">
    <source>
        <dbReference type="ARBA" id="ARBA00022692"/>
    </source>
</evidence>
<evidence type="ECO:0000256" key="3">
    <source>
        <dbReference type="ARBA" id="ARBA00022448"/>
    </source>
</evidence>
<comment type="subcellular location">
    <subcellularLocation>
        <location evidence="1">Membrane</location>
        <topology evidence="1">Multi-pass membrane protein</topology>
    </subcellularLocation>
</comment>
<organism evidence="9 10">
    <name type="scientific">Scopulibacillus daqui</name>
    <dbReference type="NCBI Taxonomy" id="1469162"/>
    <lineage>
        <taxon>Bacteria</taxon>
        <taxon>Bacillati</taxon>
        <taxon>Bacillota</taxon>
        <taxon>Bacilli</taxon>
        <taxon>Bacillales</taxon>
        <taxon>Sporolactobacillaceae</taxon>
        <taxon>Scopulibacillus</taxon>
    </lineage>
</organism>
<evidence type="ECO:0000313" key="10">
    <source>
        <dbReference type="Proteomes" id="UP000808914"/>
    </source>
</evidence>
<dbReference type="Proteomes" id="UP000808914">
    <property type="component" value="Unassembled WGS sequence"/>
</dbReference>
<dbReference type="Gene3D" id="1.20.1740.10">
    <property type="entry name" value="Amino acid/polyamine transporter I"/>
    <property type="match status" value="1"/>
</dbReference>
<evidence type="ECO:0000313" key="9">
    <source>
        <dbReference type="EMBL" id="MBM7643891.1"/>
    </source>
</evidence>
<feature type="transmembrane region" description="Helical" evidence="8">
    <location>
        <begin position="219"/>
        <end position="241"/>
    </location>
</feature>
<reference evidence="9 10" key="1">
    <citation type="submission" date="2021-01" db="EMBL/GenBank/DDBJ databases">
        <title>Genomic Encyclopedia of Type Strains, Phase IV (KMG-IV): sequencing the most valuable type-strain genomes for metagenomic binning, comparative biology and taxonomic classification.</title>
        <authorList>
            <person name="Goeker M."/>
        </authorList>
    </citation>
    <scope>NUCLEOTIDE SEQUENCE [LARGE SCALE GENOMIC DNA]</scope>
    <source>
        <strain evidence="9 10">DSM 28236</strain>
    </source>
</reference>
<accession>A0ABS2PV11</accession>
<dbReference type="NCBIfam" id="TIGR00912">
    <property type="entry name" value="2A0309"/>
    <property type="match status" value="1"/>
</dbReference>
<keyword evidence="4" id="KW-0309">Germination</keyword>
<evidence type="ECO:0000256" key="2">
    <source>
        <dbReference type="ARBA" id="ARBA00007998"/>
    </source>
</evidence>
<protein>
    <submittedName>
        <fullName evidence="9">Spore germination protein KB</fullName>
    </submittedName>
</protein>
<keyword evidence="5 8" id="KW-0812">Transmembrane</keyword>
<keyword evidence="6 8" id="KW-1133">Transmembrane helix</keyword>
<comment type="similarity">
    <text evidence="2">Belongs to the amino acid-polyamine-organocation (APC) superfamily. Spore germination protein (SGP) (TC 2.A.3.9) family.</text>
</comment>
<dbReference type="EMBL" id="JAFBER010000001">
    <property type="protein sequence ID" value="MBM7643891.1"/>
    <property type="molecule type" value="Genomic_DNA"/>
</dbReference>
<feature type="transmembrane region" description="Helical" evidence="8">
    <location>
        <begin position="73"/>
        <end position="96"/>
    </location>
</feature>
<evidence type="ECO:0000256" key="1">
    <source>
        <dbReference type="ARBA" id="ARBA00004141"/>
    </source>
</evidence>
<evidence type="ECO:0000256" key="7">
    <source>
        <dbReference type="ARBA" id="ARBA00023136"/>
    </source>
</evidence>
<evidence type="ECO:0000256" key="6">
    <source>
        <dbReference type="ARBA" id="ARBA00022989"/>
    </source>
</evidence>
<dbReference type="RefSeq" id="WP_205001826.1">
    <property type="nucleotide sequence ID" value="NZ_JAFBER010000001.1"/>
</dbReference>
<comment type="caution">
    <text evidence="9">The sequence shown here is derived from an EMBL/GenBank/DDBJ whole genome shotgun (WGS) entry which is preliminary data.</text>
</comment>
<dbReference type="PANTHER" id="PTHR34975:SF2">
    <property type="entry name" value="SPORE GERMINATION PROTEIN A2"/>
    <property type="match status" value="1"/>
</dbReference>
<feature type="transmembrane region" description="Helical" evidence="8">
    <location>
        <begin position="116"/>
        <end position="135"/>
    </location>
</feature>
<feature type="transmembrane region" description="Helical" evidence="8">
    <location>
        <begin position="341"/>
        <end position="360"/>
    </location>
</feature>
<evidence type="ECO:0000256" key="8">
    <source>
        <dbReference type="SAM" id="Phobius"/>
    </source>
</evidence>
<feature type="transmembrane region" description="Helical" evidence="8">
    <location>
        <begin position="306"/>
        <end position="329"/>
    </location>
</feature>
<sequence length="371" mass="41852">MLEKGKISALQLAILLFELQTATGVISLPGSTYKYAKQDLWVSYLFASFIFLIFIYIYFYLNKHYPKKTLIEYSTSLLGTLGGKAIGLICLFYIFYVSLFNLAEYGNLLTVNFFPHTPKIVTIGSLVIVCSFAVLSGIEVIGRCAQIFFPVIVVLFLFMLILILSEANMQNLFPVLENGFIPPLKGGIVASAWFGDSFILTFLLPFVSESKKTAVKSVIISLLMSTLTLTTVSLTIVFVLGEITDKFLYPFIMVARYISVANFLEHVEAAVMAIWILGMFIKMTLFIYVLALGTSQWLKLNDYRPLVLPIGFSLAFLEVWVAPNLMTLIKSFTSDHIFGMFPKYIFPACLFIIALIRHRFVHNQNNIKNVK</sequence>
<keyword evidence="10" id="KW-1185">Reference proteome</keyword>
<proteinExistence type="inferred from homology"/>
<keyword evidence="3" id="KW-0813">Transport</keyword>
<feature type="transmembrane region" description="Helical" evidence="8">
    <location>
        <begin position="187"/>
        <end position="207"/>
    </location>
</feature>
<feature type="transmembrane region" description="Helical" evidence="8">
    <location>
        <begin position="147"/>
        <end position="167"/>
    </location>
</feature>
<dbReference type="PANTHER" id="PTHR34975">
    <property type="entry name" value="SPORE GERMINATION PROTEIN A2"/>
    <property type="match status" value="1"/>
</dbReference>
<gene>
    <name evidence="9" type="ORF">JOD45_000082</name>
</gene>
<keyword evidence="7 8" id="KW-0472">Membrane</keyword>
<feature type="transmembrane region" description="Helical" evidence="8">
    <location>
        <begin position="271"/>
        <end position="294"/>
    </location>
</feature>
<dbReference type="Pfam" id="PF03845">
    <property type="entry name" value="Spore_permease"/>
    <property type="match status" value="1"/>
</dbReference>
<dbReference type="InterPro" id="IPR004761">
    <property type="entry name" value="Spore_GerAB"/>
</dbReference>
<name>A0ABS2PV11_9BACL</name>